<dbReference type="eggNOG" id="ENOG50305QG">
    <property type="taxonomic scope" value="Bacteria"/>
</dbReference>
<keyword evidence="2" id="KW-1185">Reference proteome</keyword>
<sequence>MEGKENMSKTKSVKFSKKVKDKLKNIHINVTQEQIHTLNGIKI</sequence>
<accession>Q5HMX3</accession>
<proteinExistence type="predicted"/>
<dbReference type="EMBL" id="CP000029">
    <property type="protein sequence ID" value="AAW54841.1"/>
    <property type="molecule type" value="Genomic_DNA"/>
</dbReference>
<dbReference type="HOGENOM" id="CLU_3348797_0_0_9"/>
<dbReference type="AlphaFoldDB" id="Q5HMX3"/>
<dbReference type="STRING" id="176279.SERP1503"/>
<dbReference type="Proteomes" id="UP000000531">
    <property type="component" value="Chromosome"/>
</dbReference>
<evidence type="ECO:0000313" key="2">
    <source>
        <dbReference type="Proteomes" id="UP000000531"/>
    </source>
</evidence>
<name>Q5HMX3_STAEQ</name>
<organism evidence="1 2">
    <name type="scientific">Staphylococcus epidermidis (strain ATCC 35984 / DSM 28319 / BCRC 17069 / CCUG 31568 / BM 3577 / RP62A)</name>
    <dbReference type="NCBI Taxonomy" id="176279"/>
    <lineage>
        <taxon>Bacteria</taxon>
        <taxon>Bacillati</taxon>
        <taxon>Bacillota</taxon>
        <taxon>Bacilli</taxon>
        <taxon>Bacillales</taxon>
        <taxon>Staphylococcaceae</taxon>
        <taxon>Staphylococcus</taxon>
    </lineage>
</organism>
<reference evidence="1 2" key="1">
    <citation type="journal article" date="2005" name="J. Bacteriol.">
        <title>Insights on evolution of virulence and resistance from the complete genome analysis of an early methicillin-resistant Staphylococcus aureus strain and a biofilm-producing methicillin-resistant Staphylococcus epidermidis strain.</title>
        <authorList>
            <person name="Gill S.R."/>
            <person name="Fouts D.E."/>
            <person name="Archer G.L."/>
            <person name="Mongodin E.F."/>
            <person name="Deboy R.T."/>
            <person name="Ravel J."/>
            <person name="Paulsen I.T."/>
            <person name="Kolonay J.F."/>
            <person name="Brinkac L."/>
            <person name="Beanan M."/>
            <person name="Dodson R.J."/>
            <person name="Daugherty S.C."/>
            <person name="Madupu R."/>
            <person name="Angiuoli S.V."/>
            <person name="Durkin A.S."/>
            <person name="Haft D.H."/>
            <person name="Vamathevan J."/>
            <person name="Khouri H."/>
            <person name="Utterback T."/>
            <person name="Lee C."/>
            <person name="Dimitrov G."/>
            <person name="Jiang L."/>
            <person name="Qin H."/>
            <person name="Weidman J."/>
            <person name="Tran K."/>
            <person name="Kang K."/>
            <person name="Hance I.R."/>
            <person name="Nelson K.E."/>
            <person name="Fraser C.M."/>
        </authorList>
    </citation>
    <scope>NUCLEOTIDE SEQUENCE [LARGE SCALE GENOMIC DNA]</scope>
    <source>
        <strain evidence="2">ATCC 35984 / RP62A</strain>
    </source>
</reference>
<gene>
    <name evidence="1" type="ordered locus">SERP1503</name>
</gene>
<protein>
    <submittedName>
        <fullName evidence="1">Uncharacterized protein</fullName>
    </submittedName>
</protein>
<evidence type="ECO:0000313" key="1">
    <source>
        <dbReference type="EMBL" id="AAW54841.1"/>
    </source>
</evidence>
<dbReference type="KEGG" id="ser:SERP1503"/>